<dbReference type="InterPro" id="IPR001091">
    <property type="entry name" value="RM_Methyltransferase"/>
</dbReference>
<evidence type="ECO:0000313" key="7">
    <source>
        <dbReference type="Proteomes" id="UP000064967"/>
    </source>
</evidence>
<dbReference type="KEGG" id="llu:AKJ09_09452"/>
<dbReference type="PRINTS" id="PR00508">
    <property type="entry name" value="S21N4MTFRASE"/>
</dbReference>
<dbReference type="REBASE" id="120871">
    <property type="entry name" value="M.Llu27648ORF9452P"/>
</dbReference>
<dbReference type="EMBL" id="CP012333">
    <property type="protein sequence ID" value="AKV02789.1"/>
    <property type="molecule type" value="Genomic_DNA"/>
</dbReference>
<sequence>MPRRAAEDLLVHGDARELSDVAPAASFDLAYLDPPFMVDKSFSARVKRGARADGPVAYDDVWPSLEVYLDWLRERIAVVYELLSSEGTMWLHLDSRAVHEAKVLCDGIFGARRFRGEVIWVPGNGSKSRSGPGMGHQTLLLYARGATPIWNAKDPALRAPFAATSQAMHFTNVDEDGRRYRDRIVNGKTYRYYADEGRALGSVWTDCPAMAANTPLRAETTGYPTQKPLKLLDRIVRASTTPESRVLDPFCGSGTTLVAASKAGRRFCGNDIGELAIETSRRRLSDAKIPHQFVARNDEGHGADHGNLPRAVDRGLGPDASSAQRSE</sequence>
<evidence type="ECO:0000256" key="2">
    <source>
        <dbReference type="ARBA" id="ARBA00022679"/>
    </source>
</evidence>
<proteinExistence type="inferred from homology"/>
<evidence type="ECO:0000313" key="6">
    <source>
        <dbReference type="EMBL" id="AKV02789.1"/>
    </source>
</evidence>
<keyword evidence="7" id="KW-1185">Reference proteome</keyword>
<evidence type="ECO:0000256" key="1">
    <source>
        <dbReference type="ARBA" id="ARBA00022603"/>
    </source>
</evidence>
<feature type="domain" description="DNA methylase N-4/N-6" evidence="5">
    <location>
        <begin position="28"/>
        <end position="279"/>
    </location>
</feature>
<name>A0A0K1QAM2_9BACT</name>
<dbReference type="AlphaFoldDB" id="A0A0K1QAM2"/>
<dbReference type="CDD" id="cd02440">
    <property type="entry name" value="AdoMet_MTases"/>
    <property type="match status" value="1"/>
</dbReference>
<dbReference type="InterPro" id="IPR029063">
    <property type="entry name" value="SAM-dependent_MTases_sf"/>
</dbReference>
<keyword evidence="1 6" id="KW-0489">Methyltransferase</keyword>
<dbReference type="Pfam" id="PF01555">
    <property type="entry name" value="N6_N4_Mtase"/>
    <property type="match status" value="1"/>
</dbReference>
<dbReference type="GO" id="GO:0003677">
    <property type="term" value="F:DNA binding"/>
    <property type="evidence" value="ECO:0007669"/>
    <property type="project" value="InterPro"/>
</dbReference>
<dbReference type="PANTHER" id="PTHR13370">
    <property type="entry name" value="RNA METHYLASE-RELATED"/>
    <property type="match status" value="1"/>
</dbReference>
<comment type="similarity">
    <text evidence="3">Belongs to the N(4)/N(6)-methyltransferase family.</text>
</comment>
<evidence type="ECO:0000259" key="5">
    <source>
        <dbReference type="Pfam" id="PF01555"/>
    </source>
</evidence>
<accession>A0A0K1QAM2</accession>
<protein>
    <recommendedName>
        <fullName evidence="3">Methyltransferase</fullName>
        <ecNumber evidence="3">2.1.1.-</ecNumber>
    </recommendedName>
</protein>
<dbReference type="GO" id="GO:0032259">
    <property type="term" value="P:methylation"/>
    <property type="evidence" value="ECO:0007669"/>
    <property type="project" value="UniProtKB-KW"/>
</dbReference>
<gene>
    <name evidence="6" type="ORF">AKJ09_09452</name>
</gene>
<dbReference type="InterPro" id="IPR002941">
    <property type="entry name" value="DNA_methylase_N4/N6"/>
</dbReference>
<dbReference type="Proteomes" id="UP000064967">
    <property type="component" value="Chromosome"/>
</dbReference>
<dbReference type="GO" id="GO:0008170">
    <property type="term" value="F:N-methyltransferase activity"/>
    <property type="evidence" value="ECO:0007669"/>
    <property type="project" value="InterPro"/>
</dbReference>
<keyword evidence="2 6" id="KW-0808">Transferase</keyword>
<feature type="region of interest" description="Disordered" evidence="4">
    <location>
        <begin position="294"/>
        <end position="327"/>
    </location>
</feature>
<evidence type="ECO:0000256" key="4">
    <source>
        <dbReference type="SAM" id="MobiDB-lite"/>
    </source>
</evidence>
<dbReference type="GO" id="GO:0005737">
    <property type="term" value="C:cytoplasm"/>
    <property type="evidence" value="ECO:0007669"/>
    <property type="project" value="TreeGrafter"/>
</dbReference>
<evidence type="ECO:0000256" key="3">
    <source>
        <dbReference type="RuleBase" id="RU362026"/>
    </source>
</evidence>
<dbReference type="OrthoDB" id="9800801at2"/>
<dbReference type="STRING" id="1391654.AKJ09_09452"/>
<reference evidence="6 7" key="1">
    <citation type="submission" date="2015-08" db="EMBL/GenBank/DDBJ databases">
        <authorList>
            <person name="Babu N.S."/>
            <person name="Beckwith C.J."/>
            <person name="Beseler K.G."/>
            <person name="Brison A."/>
            <person name="Carone J.V."/>
            <person name="Caskin T.P."/>
            <person name="Diamond M."/>
            <person name="Durham M.E."/>
            <person name="Foxe J.M."/>
            <person name="Go M."/>
            <person name="Henderson B.A."/>
            <person name="Jones I.B."/>
            <person name="McGettigan J.A."/>
            <person name="Micheletti S.J."/>
            <person name="Nasrallah M.E."/>
            <person name="Ortiz D."/>
            <person name="Piller C.R."/>
            <person name="Privatt S.R."/>
            <person name="Schneider S.L."/>
            <person name="Sharp S."/>
            <person name="Smith T.C."/>
            <person name="Stanton J.D."/>
            <person name="Ullery H.E."/>
            <person name="Wilson R.J."/>
            <person name="Serrano M.G."/>
            <person name="Buck G."/>
            <person name="Lee V."/>
            <person name="Wang Y."/>
            <person name="Carvalho R."/>
            <person name="Voegtly L."/>
            <person name="Shi R."/>
            <person name="Duckworth R."/>
            <person name="Johnson A."/>
            <person name="Loviza R."/>
            <person name="Walstead R."/>
            <person name="Shah Z."/>
            <person name="Kiflezghi M."/>
            <person name="Wade K."/>
            <person name="Ball S.L."/>
            <person name="Bradley K.W."/>
            <person name="Asai D.J."/>
            <person name="Bowman C.A."/>
            <person name="Russell D.A."/>
            <person name="Pope W.H."/>
            <person name="Jacobs-Sera D."/>
            <person name="Hendrix R.W."/>
            <person name="Hatfull G.F."/>
        </authorList>
    </citation>
    <scope>NUCLEOTIDE SEQUENCE [LARGE SCALE GENOMIC DNA]</scope>
    <source>
        <strain evidence="6 7">DSM 27648</strain>
    </source>
</reference>
<dbReference type="SUPFAM" id="SSF53335">
    <property type="entry name" value="S-adenosyl-L-methionine-dependent methyltransferases"/>
    <property type="match status" value="1"/>
</dbReference>
<dbReference type="PANTHER" id="PTHR13370:SF3">
    <property type="entry name" value="TRNA (GUANINE(10)-N2)-METHYLTRANSFERASE HOMOLOG"/>
    <property type="match status" value="1"/>
</dbReference>
<dbReference type="Gene3D" id="3.40.50.150">
    <property type="entry name" value="Vaccinia Virus protein VP39"/>
    <property type="match status" value="1"/>
</dbReference>
<dbReference type="RefSeq" id="WP_146653658.1">
    <property type="nucleotide sequence ID" value="NZ_CP012333.1"/>
</dbReference>
<organism evidence="6 7">
    <name type="scientific">Labilithrix luteola</name>
    <dbReference type="NCBI Taxonomy" id="1391654"/>
    <lineage>
        <taxon>Bacteria</taxon>
        <taxon>Pseudomonadati</taxon>
        <taxon>Myxococcota</taxon>
        <taxon>Polyangia</taxon>
        <taxon>Polyangiales</taxon>
        <taxon>Labilitrichaceae</taxon>
        <taxon>Labilithrix</taxon>
    </lineage>
</organism>
<dbReference type="EC" id="2.1.1.-" evidence="3"/>